<keyword evidence="7" id="KW-0630">Potassium</keyword>
<dbReference type="InterPro" id="IPR028325">
    <property type="entry name" value="VG_K_chnl"/>
</dbReference>
<keyword evidence="10 14" id="KW-0472">Membrane</keyword>
<evidence type="ECO:0000313" key="16">
    <source>
        <dbReference type="EMBL" id="KAF4617756.1"/>
    </source>
</evidence>
<keyword evidence="8 14" id="KW-1133">Transmembrane helix</keyword>
<dbReference type="GO" id="GO:0005249">
    <property type="term" value="F:voltage-gated potassium channel activity"/>
    <property type="evidence" value="ECO:0007669"/>
    <property type="project" value="InterPro"/>
</dbReference>
<feature type="transmembrane region" description="Helical" evidence="14">
    <location>
        <begin position="80"/>
        <end position="101"/>
    </location>
</feature>
<keyword evidence="3" id="KW-0633">Potassium transport</keyword>
<evidence type="ECO:0000313" key="17">
    <source>
        <dbReference type="Proteomes" id="UP000521872"/>
    </source>
</evidence>
<evidence type="ECO:0000256" key="2">
    <source>
        <dbReference type="ARBA" id="ARBA00022448"/>
    </source>
</evidence>
<evidence type="ECO:0000256" key="10">
    <source>
        <dbReference type="ARBA" id="ARBA00023136"/>
    </source>
</evidence>
<dbReference type="Gene3D" id="1.10.287.70">
    <property type="match status" value="1"/>
</dbReference>
<evidence type="ECO:0000256" key="11">
    <source>
        <dbReference type="ARBA" id="ARBA00023303"/>
    </source>
</evidence>
<keyword evidence="4 14" id="KW-0812">Transmembrane</keyword>
<evidence type="ECO:0000256" key="8">
    <source>
        <dbReference type="ARBA" id="ARBA00022989"/>
    </source>
</evidence>
<accession>A0A8H4VP37</accession>
<feature type="transmembrane region" description="Helical" evidence="14">
    <location>
        <begin position="292"/>
        <end position="313"/>
    </location>
</feature>
<feature type="region of interest" description="Disordered" evidence="13">
    <location>
        <begin position="439"/>
        <end position="464"/>
    </location>
</feature>
<dbReference type="GO" id="GO:0001508">
    <property type="term" value="P:action potential"/>
    <property type="evidence" value="ECO:0007669"/>
    <property type="project" value="TreeGrafter"/>
</dbReference>
<dbReference type="InterPro" id="IPR005821">
    <property type="entry name" value="Ion_trans_dom"/>
</dbReference>
<dbReference type="SUPFAM" id="SSF81324">
    <property type="entry name" value="Voltage-gated potassium channels"/>
    <property type="match status" value="1"/>
</dbReference>
<evidence type="ECO:0000256" key="4">
    <source>
        <dbReference type="ARBA" id="ARBA00022692"/>
    </source>
</evidence>
<dbReference type="Gene3D" id="1.20.120.350">
    <property type="entry name" value="Voltage-gated potassium channels. Chain C"/>
    <property type="match status" value="1"/>
</dbReference>
<feature type="domain" description="Ion transport" evidence="15">
    <location>
        <begin position="83"/>
        <end position="317"/>
    </location>
</feature>
<feature type="compositionally biased region" description="Gly residues" evidence="13">
    <location>
        <begin position="451"/>
        <end position="464"/>
    </location>
</feature>
<feature type="transmembrane region" description="Helical" evidence="14">
    <location>
        <begin position="113"/>
        <end position="132"/>
    </location>
</feature>
<feature type="coiled-coil region" evidence="12">
    <location>
        <begin position="398"/>
        <end position="432"/>
    </location>
</feature>
<feature type="region of interest" description="Disordered" evidence="13">
    <location>
        <begin position="325"/>
        <end position="392"/>
    </location>
</feature>
<dbReference type="PANTHER" id="PTHR11537">
    <property type="entry name" value="VOLTAGE-GATED POTASSIUM CHANNEL"/>
    <property type="match status" value="1"/>
</dbReference>
<keyword evidence="2" id="KW-0813">Transport</keyword>
<evidence type="ECO:0000256" key="14">
    <source>
        <dbReference type="SAM" id="Phobius"/>
    </source>
</evidence>
<dbReference type="Pfam" id="PF00520">
    <property type="entry name" value="Ion_trans"/>
    <property type="match status" value="1"/>
</dbReference>
<dbReference type="FunFam" id="1.10.287.70:FF:000097">
    <property type="entry name" value="Potassium voltage-gated channel subfamily G member 3"/>
    <property type="match status" value="1"/>
</dbReference>
<dbReference type="EMBL" id="JAACJL010000030">
    <property type="protein sequence ID" value="KAF4617756.1"/>
    <property type="molecule type" value="Genomic_DNA"/>
</dbReference>
<gene>
    <name evidence="16" type="ORF">D9613_006446</name>
</gene>
<evidence type="ECO:0000256" key="12">
    <source>
        <dbReference type="SAM" id="Coils"/>
    </source>
</evidence>
<evidence type="ECO:0000256" key="7">
    <source>
        <dbReference type="ARBA" id="ARBA00022958"/>
    </source>
</evidence>
<keyword evidence="17" id="KW-1185">Reference proteome</keyword>
<evidence type="ECO:0000256" key="5">
    <source>
        <dbReference type="ARBA" id="ARBA00022826"/>
    </source>
</evidence>
<keyword evidence="12" id="KW-0175">Coiled coil</keyword>
<evidence type="ECO:0000256" key="6">
    <source>
        <dbReference type="ARBA" id="ARBA00022882"/>
    </source>
</evidence>
<dbReference type="InterPro" id="IPR027359">
    <property type="entry name" value="Volt_channel_dom_sf"/>
</dbReference>
<keyword evidence="11" id="KW-0407">Ion channel</keyword>
<evidence type="ECO:0000259" key="15">
    <source>
        <dbReference type="Pfam" id="PF00520"/>
    </source>
</evidence>
<keyword evidence="5" id="KW-0631">Potassium channel</keyword>
<feature type="compositionally biased region" description="Polar residues" evidence="13">
    <location>
        <begin position="45"/>
        <end position="58"/>
    </location>
</feature>
<evidence type="ECO:0000256" key="9">
    <source>
        <dbReference type="ARBA" id="ARBA00023065"/>
    </source>
</evidence>
<dbReference type="AlphaFoldDB" id="A0A8H4VP37"/>
<organism evidence="16 17">
    <name type="scientific">Agrocybe pediades</name>
    <dbReference type="NCBI Taxonomy" id="84607"/>
    <lineage>
        <taxon>Eukaryota</taxon>
        <taxon>Fungi</taxon>
        <taxon>Dikarya</taxon>
        <taxon>Basidiomycota</taxon>
        <taxon>Agaricomycotina</taxon>
        <taxon>Agaricomycetes</taxon>
        <taxon>Agaricomycetidae</taxon>
        <taxon>Agaricales</taxon>
        <taxon>Agaricineae</taxon>
        <taxon>Strophariaceae</taxon>
        <taxon>Agrocybe</taxon>
    </lineage>
</organism>
<protein>
    <recommendedName>
        <fullName evidence="15">Ion transport domain-containing protein</fullName>
    </recommendedName>
</protein>
<keyword evidence="9" id="KW-0406">Ion transport</keyword>
<sequence length="464" mass="51889">MAAGSIELNRIRRPPPLNTVRFFTTEDQQPPSPQVRDDQNRPFAASTSYEEGDPTSSAHIHPPWKRSLYKLLEQPTSSSSAFAIHMLTTFLIVFSAFITVLETVPAVHSISMRVWFGVETSVVALFTVEYIARCLAWSSTWSTLFSWMFSFYGVIDLLSVLPYYLELLLQQDTSVYFRFSILRMFRLLRVFRPFRYNHTILLTIEVMYLSVRRSQHALLAIGFFVIMILTVFSTLLYFAERGTWDELLGTFINSDGDPTQFSSIPAAAWFVLVTITTVGYGEITPRSFLGRLITLPILVFGLLLITLPSFVLGREFSHVWEKMTTDRPSSDANGDGGGQGSGRGRENPTISPYSPISYPMSAISRPSIDAPGRTPYYPRTPSHSHSSSTGIRQRDLSNLKLAQNQTELSRQIEELRETMEAQGKLLMRLLERMEGKGAANETAGGFSHGMEGLGGGGAQGSKES</sequence>
<evidence type="ECO:0000256" key="13">
    <source>
        <dbReference type="SAM" id="MobiDB-lite"/>
    </source>
</evidence>
<feature type="compositionally biased region" description="Low complexity" evidence="13">
    <location>
        <begin position="350"/>
        <end position="364"/>
    </location>
</feature>
<dbReference type="GO" id="GO:0008076">
    <property type="term" value="C:voltage-gated potassium channel complex"/>
    <property type="evidence" value="ECO:0007669"/>
    <property type="project" value="InterPro"/>
</dbReference>
<dbReference type="Proteomes" id="UP000521872">
    <property type="component" value="Unassembled WGS sequence"/>
</dbReference>
<keyword evidence="6" id="KW-0851">Voltage-gated channel</keyword>
<comment type="subcellular location">
    <subcellularLocation>
        <location evidence="1">Membrane</location>
        <topology evidence="1">Multi-pass membrane protein</topology>
    </subcellularLocation>
</comment>
<feature type="region of interest" description="Disordered" evidence="13">
    <location>
        <begin position="1"/>
        <end position="59"/>
    </location>
</feature>
<comment type="caution">
    <text evidence="16">The sequence shown here is derived from an EMBL/GenBank/DDBJ whole genome shotgun (WGS) entry which is preliminary data.</text>
</comment>
<reference evidence="16 17" key="1">
    <citation type="submission" date="2019-12" db="EMBL/GenBank/DDBJ databases">
        <authorList>
            <person name="Floudas D."/>
            <person name="Bentzer J."/>
            <person name="Ahren D."/>
            <person name="Johansson T."/>
            <person name="Persson P."/>
            <person name="Tunlid A."/>
        </authorList>
    </citation>
    <scope>NUCLEOTIDE SEQUENCE [LARGE SCALE GENOMIC DNA]</scope>
    <source>
        <strain evidence="16 17">CBS 102.39</strain>
    </source>
</reference>
<feature type="transmembrane region" description="Helical" evidence="14">
    <location>
        <begin position="259"/>
        <end position="280"/>
    </location>
</feature>
<name>A0A8H4VP37_9AGAR</name>
<dbReference type="PANTHER" id="PTHR11537:SF254">
    <property type="entry name" value="POTASSIUM VOLTAGE-GATED CHANNEL PROTEIN SHAB"/>
    <property type="match status" value="1"/>
</dbReference>
<evidence type="ECO:0000256" key="1">
    <source>
        <dbReference type="ARBA" id="ARBA00004141"/>
    </source>
</evidence>
<feature type="transmembrane region" description="Helical" evidence="14">
    <location>
        <begin position="218"/>
        <end position="239"/>
    </location>
</feature>
<feature type="transmembrane region" description="Helical" evidence="14">
    <location>
        <begin position="144"/>
        <end position="165"/>
    </location>
</feature>
<dbReference type="PRINTS" id="PR00169">
    <property type="entry name" value="KCHANNEL"/>
</dbReference>
<evidence type="ECO:0000256" key="3">
    <source>
        <dbReference type="ARBA" id="ARBA00022538"/>
    </source>
</evidence>
<proteinExistence type="predicted"/>